<dbReference type="Proteomes" id="UP000199054">
    <property type="component" value="Unassembled WGS sequence"/>
</dbReference>
<dbReference type="AlphaFoldDB" id="A0A1H8I4F5"/>
<organism evidence="1 2">
    <name type="scientific">Paracoccus alcaliphilus</name>
    <dbReference type="NCBI Taxonomy" id="34002"/>
    <lineage>
        <taxon>Bacteria</taxon>
        <taxon>Pseudomonadati</taxon>
        <taxon>Pseudomonadota</taxon>
        <taxon>Alphaproteobacteria</taxon>
        <taxon>Rhodobacterales</taxon>
        <taxon>Paracoccaceae</taxon>
        <taxon>Paracoccus</taxon>
    </lineage>
</organism>
<dbReference type="EMBL" id="FODE01000011">
    <property type="protein sequence ID" value="SEN63201.1"/>
    <property type="molecule type" value="Genomic_DNA"/>
</dbReference>
<reference evidence="1 2" key="1">
    <citation type="submission" date="2016-10" db="EMBL/GenBank/DDBJ databases">
        <authorList>
            <person name="de Groot N.N."/>
        </authorList>
    </citation>
    <scope>NUCLEOTIDE SEQUENCE [LARGE SCALE GENOMIC DNA]</scope>
    <source>
        <strain evidence="1 2">DSM 8512</strain>
    </source>
</reference>
<sequence>MIGVIVWSSESREKAVIWCEDQAALAYLQGRGEMADPRHWPQPGDLVELEAEMIGNLRHARKVALLSEQSRPDLPRMLEQQAGTQAEPRLKLVASRDAGRVADDGDDVAARHALRICAAG</sequence>
<evidence type="ECO:0000313" key="2">
    <source>
        <dbReference type="Proteomes" id="UP000199054"/>
    </source>
</evidence>
<proteinExistence type="predicted"/>
<dbReference type="RefSeq" id="WP_211657290.1">
    <property type="nucleotide sequence ID" value="NZ_CP067124.1"/>
</dbReference>
<gene>
    <name evidence="1" type="ORF">SAMN04489859_101188</name>
</gene>
<dbReference type="STRING" id="34002.SAMN04489859_101188"/>
<protein>
    <submittedName>
        <fullName evidence="1">Uncharacterized protein</fullName>
    </submittedName>
</protein>
<evidence type="ECO:0000313" key="1">
    <source>
        <dbReference type="EMBL" id="SEN63201.1"/>
    </source>
</evidence>
<name>A0A1H8I4F5_9RHOB</name>
<keyword evidence="2" id="KW-1185">Reference proteome</keyword>
<accession>A0A1H8I4F5</accession>